<proteinExistence type="predicted"/>
<gene>
    <name evidence="2" type="ORF">IMZ28_10695</name>
</gene>
<organism evidence="2 3">
    <name type="scientific">Sulfurovum indicum</name>
    <dbReference type="NCBI Taxonomy" id="2779528"/>
    <lineage>
        <taxon>Bacteria</taxon>
        <taxon>Pseudomonadati</taxon>
        <taxon>Campylobacterota</taxon>
        <taxon>Epsilonproteobacteria</taxon>
        <taxon>Campylobacterales</taxon>
        <taxon>Sulfurovaceae</taxon>
        <taxon>Sulfurovum</taxon>
    </lineage>
</organism>
<name>A0A7M1S370_9BACT</name>
<dbReference type="AlphaFoldDB" id="A0A7M1S370"/>
<dbReference type="KEGG" id="sinu:IMZ28_10695"/>
<sequence>MDKPLALISSGTSQKRGFALIITLSVLTVLIALAGVLIGYLDIARKEASATKALIQANLYFADLKGIIGKFKEKKTLYNTLYTSPVPLQSKDGRFSMVLQCRPLTNGVNINWLGYGNDPLMVVQYNTVQKVFEALVQEYDIEDPSRLEEILFEAIGNDKSGVGEEQRRLRQKDGIISYQQFEQLLNRYQFEVDDKKVGRIAWRKYFVFNPVSKAAAKNVIAGDYLSIELLSILFDIDRETLKEEWVEAEGALKSLLSRYGIAFDQKLYTEKFVDQSHCEVTFGYEGEQFMFAFIDKEGEVKDFEFYGKQ</sequence>
<evidence type="ECO:0008006" key="4">
    <source>
        <dbReference type="Google" id="ProtNLM"/>
    </source>
</evidence>
<dbReference type="Proteomes" id="UP000595074">
    <property type="component" value="Chromosome"/>
</dbReference>
<evidence type="ECO:0000313" key="2">
    <source>
        <dbReference type="EMBL" id="QOR61867.1"/>
    </source>
</evidence>
<keyword evidence="1" id="KW-0472">Membrane</keyword>
<dbReference type="RefSeq" id="WP_197548576.1">
    <property type="nucleotide sequence ID" value="NZ_CP063164.1"/>
</dbReference>
<accession>A0A7M1S370</accession>
<keyword evidence="1" id="KW-1133">Transmembrane helix</keyword>
<evidence type="ECO:0000313" key="3">
    <source>
        <dbReference type="Proteomes" id="UP000595074"/>
    </source>
</evidence>
<keyword evidence="3" id="KW-1185">Reference proteome</keyword>
<dbReference type="EMBL" id="CP063164">
    <property type="protein sequence ID" value="QOR61867.1"/>
    <property type="molecule type" value="Genomic_DNA"/>
</dbReference>
<evidence type="ECO:0000256" key="1">
    <source>
        <dbReference type="SAM" id="Phobius"/>
    </source>
</evidence>
<keyword evidence="1" id="KW-0812">Transmembrane</keyword>
<feature type="transmembrane region" description="Helical" evidence="1">
    <location>
        <begin position="20"/>
        <end position="41"/>
    </location>
</feature>
<protein>
    <recommendedName>
        <fullName evidence="4">Type II secretion system protein K</fullName>
    </recommendedName>
</protein>
<reference evidence="2 3" key="1">
    <citation type="submission" date="2020-10" db="EMBL/GenBank/DDBJ databases">
        <title>The genome of sulfurovum sp.</title>
        <authorList>
            <person name="Xie S."/>
            <person name="Shao Z."/>
            <person name="Jiang L."/>
        </authorList>
    </citation>
    <scope>NUCLEOTIDE SEQUENCE [LARGE SCALE GENOMIC DNA]</scope>
    <source>
        <strain evidence="2 3">ST-419</strain>
    </source>
</reference>